<proteinExistence type="predicted"/>
<dbReference type="Proteomes" id="UP000475325">
    <property type="component" value="Unassembled WGS sequence"/>
</dbReference>
<sequence length="148" mass="17187">MPFYQTRKRKSWLTHIFAARPAAFKHSFRYLSREVEIVGLPTSPAVGSEQVLRRPRVWVYRYTNLSLGTIMCSYQFNTICTVRFSNSGCKGLDHVGSEAPKLERQAEVVQCIVVCNKEYRLQEYISERIAWVDDIISISYSMILSWIP</sequence>
<comment type="caution">
    <text evidence="1">The sequence shown here is derived from an EMBL/GenBank/DDBJ whole genome shotgun (WGS) entry which is preliminary data.</text>
</comment>
<evidence type="ECO:0000313" key="2">
    <source>
        <dbReference type="Proteomes" id="UP000475325"/>
    </source>
</evidence>
<organism evidence="1 2">
    <name type="scientific">Orbilia oligospora</name>
    <name type="common">Nematode-trapping fungus</name>
    <name type="synonym">Arthrobotrys oligospora</name>
    <dbReference type="NCBI Taxonomy" id="2813651"/>
    <lineage>
        <taxon>Eukaryota</taxon>
        <taxon>Fungi</taxon>
        <taxon>Dikarya</taxon>
        <taxon>Ascomycota</taxon>
        <taxon>Pezizomycotina</taxon>
        <taxon>Orbiliomycetes</taxon>
        <taxon>Orbiliales</taxon>
        <taxon>Orbiliaceae</taxon>
        <taxon>Orbilia</taxon>
    </lineage>
</organism>
<name>A0A7C8NFF4_ORBOL</name>
<evidence type="ECO:0000313" key="1">
    <source>
        <dbReference type="EMBL" id="KAF3108689.1"/>
    </source>
</evidence>
<reference evidence="1 2" key="1">
    <citation type="submission" date="2019-06" db="EMBL/GenBank/DDBJ databases">
        <authorList>
            <person name="Palmer J.M."/>
        </authorList>
    </citation>
    <scope>NUCLEOTIDE SEQUENCE [LARGE SCALE GENOMIC DNA]</scope>
    <source>
        <strain evidence="1 2">TWF102</strain>
    </source>
</reference>
<protein>
    <submittedName>
        <fullName evidence="1">Uncharacterized protein</fullName>
    </submittedName>
</protein>
<dbReference type="EMBL" id="WIQW01000008">
    <property type="protein sequence ID" value="KAF3108689.1"/>
    <property type="molecule type" value="Genomic_DNA"/>
</dbReference>
<dbReference type="AlphaFoldDB" id="A0A7C8NFF4"/>
<accession>A0A7C8NFF4</accession>
<gene>
    <name evidence="1" type="ORF">TWF102_010808</name>
</gene>